<keyword evidence="3" id="KW-0328">Glycosyltransferase</keyword>
<feature type="transmembrane region" description="Helical" evidence="8">
    <location>
        <begin position="479"/>
        <end position="496"/>
    </location>
</feature>
<evidence type="ECO:0000256" key="5">
    <source>
        <dbReference type="ARBA" id="ARBA00022692"/>
    </source>
</evidence>
<dbReference type="EMBL" id="WTVS01000007">
    <property type="protein sequence ID" value="NMF96738.1"/>
    <property type="molecule type" value="Genomic_DNA"/>
</dbReference>
<evidence type="ECO:0000256" key="2">
    <source>
        <dbReference type="ARBA" id="ARBA00022475"/>
    </source>
</evidence>
<dbReference type="PANTHER" id="PTHR33908">
    <property type="entry name" value="MANNOSYLTRANSFERASE YKCB-RELATED"/>
    <property type="match status" value="1"/>
</dbReference>
<feature type="transmembrane region" description="Helical" evidence="8">
    <location>
        <begin position="234"/>
        <end position="253"/>
    </location>
</feature>
<evidence type="ECO:0000256" key="3">
    <source>
        <dbReference type="ARBA" id="ARBA00022676"/>
    </source>
</evidence>
<feature type="transmembrane region" description="Helical" evidence="8">
    <location>
        <begin position="297"/>
        <end position="317"/>
    </location>
</feature>
<evidence type="ECO:0000256" key="7">
    <source>
        <dbReference type="ARBA" id="ARBA00023136"/>
    </source>
</evidence>
<dbReference type="InterPro" id="IPR050297">
    <property type="entry name" value="LipidA_mod_glycosyltrf_83"/>
</dbReference>
<feature type="transmembrane region" description="Helical" evidence="8">
    <location>
        <begin position="37"/>
        <end position="58"/>
    </location>
</feature>
<keyword evidence="2" id="KW-1003">Cell membrane</keyword>
<protein>
    <recommendedName>
        <fullName evidence="9">Glycosyltransferase RgtA/B/C/D-like domain-containing protein</fullName>
    </recommendedName>
</protein>
<evidence type="ECO:0000256" key="4">
    <source>
        <dbReference type="ARBA" id="ARBA00022679"/>
    </source>
</evidence>
<evidence type="ECO:0000313" key="11">
    <source>
        <dbReference type="Proteomes" id="UP000634522"/>
    </source>
</evidence>
<feature type="transmembrane region" description="Helical" evidence="8">
    <location>
        <begin position="265"/>
        <end position="290"/>
    </location>
</feature>
<keyword evidence="6 8" id="KW-1133">Transmembrane helix</keyword>
<organism evidence="10 11">
    <name type="scientific">Aromatoleum toluolicum</name>
    <dbReference type="NCBI Taxonomy" id="90060"/>
    <lineage>
        <taxon>Bacteria</taxon>
        <taxon>Pseudomonadati</taxon>
        <taxon>Pseudomonadota</taxon>
        <taxon>Betaproteobacteria</taxon>
        <taxon>Rhodocyclales</taxon>
        <taxon>Rhodocyclaceae</taxon>
        <taxon>Aromatoleum</taxon>
    </lineage>
</organism>
<evidence type="ECO:0000313" key="10">
    <source>
        <dbReference type="EMBL" id="NMF96738.1"/>
    </source>
</evidence>
<dbReference type="Proteomes" id="UP000634522">
    <property type="component" value="Unassembled WGS sequence"/>
</dbReference>
<keyword evidence="7 8" id="KW-0472">Membrane</keyword>
<proteinExistence type="predicted"/>
<feature type="domain" description="Glycosyltransferase RgtA/B/C/D-like" evidence="9">
    <location>
        <begin position="160"/>
        <end position="315"/>
    </location>
</feature>
<feature type="transmembrane region" description="Helical" evidence="8">
    <location>
        <begin position="209"/>
        <end position="227"/>
    </location>
</feature>
<dbReference type="Pfam" id="PF13231">
    <property type="entry name" value="PMT_2"/>
    <property type="match status" value="1"/>
</dbReference>
<evidence type="ECO:0000259" key="9">
    <source>
        <dbReference type="Pfam" id="PF13231"/>
    </source>
</evidence>
<comment type="caution">
    <text evidence="10">The sequence shown here is derived from an EMBL/GenBank/DDBJ whole genome shotgun (WGS) entry which is preliminary data.</text>
</comment>
<feature type="transmembrane region" description="Helical" evidence="8">
    <location>
        <begin position="455"/>
        <end position="473"/>
    </location>
</feature>
<feature type="transmembrane region" description="Helical" evidence="8">
    <location>
        <begin position="108"/>
        <end position="128"/>
    </location>
</feature>
<evidence type="ECO:0000256" key="8">
    <source>
        <dbReference type="SAM" id="Phobius"/>
    </source>
</evidence>
<feature type="transmembrane region" description="Helical" evidence="8">
    <location>
        <begin position="186"/>
        <end position="203"/>
    </location>
</feature>
<dbReference type="InterPro" id="IPR038731">
    <property type="entry name" value="RgtA/B/C-like"/>
</dbReference>
<evidence type="ECO:0000256" key="1">
    <source>
        <dbReference type="ARBA" id="ARBA00004651"/>
    </source>
</evidence>
<dbReference type="PANTHER" id="PTHR33908:SF11">
    <property type="entry name" value="MEMBRANE PROTEIN"/>
    <property type="match status" value="1"/>
</dbReference>
<comment type="subcellular location">
    <subcellularLocation>
        <location evidence="1">Cell membrane</location>
        <topology evidence="1">Multi-pass membrane protein</topology>
    </subcellularLocation>
</comment>
<sequence length="506" mass="54050">MSDRAGYAAQPILTRDSASNARPAHGDVVANLLAGAWLDWVMVALALLACFATCLLTLRTVGGMEGPLSWSIAGILALIFLAPALARGGALAAAFALRLADIAGRIPVWQIVLAGAVLRGLWVTVFPAESGSDGAVYMGLASRLATDHTYEVAGTRAYWPVGYPLFLSLWVGMLGEGRVALLAANLFQYIVAAVGISRLAGVLAGPRAASLAALLFACWPNLVANTATAEKEMLIVTLLPWAFLAVVTLLKGAGGRWAALRGGLLLGLCILVQPSLQFLPLLAAVFLIALYRERLRALSHALLILVAATVAVAPWSLRNHLVFDRFVLVSTNGGENFYRANNPLATGGYTPVGEVDLSSFSESERDLRGKVLALAWIRAHPDDFATLGAEKLVRFMGDDAVGVYNTLKVGRDGREGGSVYAALKLVANLYWLVAWILLVAVVLSLIRRGASVAPIVRTPLWLWLYLLILHAVFESAGKYHVPVLWVLIVLLAGYAARLHELEDHAA</sequence>
<gene>
    <name evidence="10" type="ORF">GPA27_04980</name>
</gene>
<keyword evidence="4" id="KW-0808">Transferase</keyword>
<dbReference type="RefSeq" id="WP_169138209.1">
    <property type="nucleotide sequence ID" value="NZ_WTVS01000007.1"/>
</dbReference>
<keyword evidence="11" id="KW-1185">Reference proteome</keyword>
<feature type="transmembrane region" description="Helical" evidence="8">
    <location>
        <begin position="429"/>
        <end position="446"/>
    </location>
</feature>
<evidence type="ECO:0000256" key="6">
    <source>
        <dbReference type="ARBA" id="ARBA00022989"/>
    </source>
</evidence>
<keyword evidence="5 8" id="KW-0812">Transmembrane</keyword>
<feature type="transmembrane region" description="Helical" evidence="8">
    <location>
        <begin position="157"/>
        <end position="174"/>
    </location>
</feature>
<accession>A0ABX1NBR3</accession>
<reference evidence="10 11" key="1">
    <citation type="submission" date="2019-12" db="EMBL/GenBank/DDBJ databases">
        <title>Comparative genomics gives insights into the taxonomy of the Azoarcus-Aromatoleum group and reveals separate origins of nif in the plant-associated Azoarcus and non-plant-associated Aromatoleum sub-groups.</title>
        <authorList>
            <person name="Lafos M."/>
            <person name="Maluk M."/>
            <person name="Batista M."/>
            <person name="Junghare M."/>
            <person name="Carmona M."/>
            <person name="Faoro H."/>
            <person name="Cruz L.M."/>
            <person name="Battistoni F."/>
            <person name="De Souza E."/>
            <person name="Pedrosa F."/>
            <person name="Chen W.-M."/>
            <person name="Poole P.S."/>
            <person name="Dixon R.A."/>
            <person name="James E.K."/>
        </authorList>
    </citation>
    <scope>NUCLEOTIDE SEQUENCE [LARGE SCALE GENOMIC DNA]</scope>
    <source>
        <strain evidence="10 11">T</strain>
    </source>
</reference>
<name>A0ABX1NBR3_9RHOO</name>
<feature type="transmembrane region" description="Helical" evidence="8">
    <location>
        <begin position="70"/>
        <end position="96"/>
    </location>
</feature>